<gene>
    <name evidence="4" type="ORF">MPUT9231_2520</name>
</gene>
<sequence>MTKRELIQEIIINENISKADAENVVNKLFEIIVNNLADGKEVVVAGFGKFGISERGEREGVNPSTGEKIKIAPSKSIKFKPAKQLKEALNDN</sequence>
<reference evidence="4 5" key="1">
    <citation type="journal article" date="2013" name="Genome Announc.">
        <title>Complete Genome Sequence of Mycoplasma putrefaciens Strain 9231, One of the Agents of Contagious Agalactia in Goats.</title>
        <authorList>
            <person name="Dupuy V."/>
            <person name="Sirand-Pugnet P."/>
            <person name="Baranowski E."/>
            <person name="Barre A."/>
            <person name="Breton M."/>
            <person name="Couture C."/>
            <person name="Dordet-Frisoni E."/>
            <person name="Gaurivaud P."/>
            <person name="Jacob D."/>
            <person name="Lemaitre C."/>
            <person name="Manso-Silvan L."/>
            <person name="Nikolski M."/>
            <person name="Nouvel L.X."/>
            <person name="Poumarat F."/>
            <person name="Tardy F."/>
            <person name="Thebault P."/>
            <person name="Theil S."/>
            <person name="Citti C."/>
            <person name="Blanchard A."/>
            <person name="Thiaucourt F."/>
        </authorList>
    </citation>
    <scope>NUCLEOTIDE SEQUENCE [LARGE SCALE GENOMIC DNA]</scope>
    <source>
        <strain evidence="4">Mput9231</strain>
    </source>
</reference>
<dbReference type="InterPro" id="IPR020816">
    <property type="entry name" value="Histone-like_DNA-bd_CS"/>
</dbReference>
<dbReference type="HOGENOM" id="CLU_105066_3_0_14"/>
<keyword evidence="5" id="KW-1185">Reference proteome</keyword>
<evidence type="ECO:0000313" key="4">
    <source>
        <dbReference type="EMBL" id="AGJ90676.1"/>
    </source>
</evidence>
<evidence type="ECO:0000256" key="3">
    <source>
        <dbReference type="RuleBase" id="RU003939"/>
    </source>
</evidence>
<dbReference type="SUPFAM" id="SSF47729">
    <property type="entry name" value="IHF-like DNA-binding proteins"/>
    <property type="match status" value="1"/>
</dbReference>
<dbReference type="PANTHER" id="PTHR33175">
    <property type="entry name" value="DNA-BINDING PROTEIN HU"/>
    <property type="match status" value="1"/>
</dbReference>
<dbReference type="OrthoDB" id="9799835at2"/>
<dbReference type="GO" id="GO:0005829">
    <property type="term" value="C:cytosol"/>
    <property type="evidence" value="ECO:0007669"/>
    <property type="project" value="TreeGrafter"/>
</dbReference>
<dbReference type="Gene3D" id="4.10.520.10">
    <property type="entry name" value="IHF-like DNA-binding proteins"/>
    <property type="match status" value="1"/>
</dbReference>
<dbReference type="GO" id="GO:0030261">
    <property type="term" value="P:chromosome condensation"/>
    <property type="evidence" value="ECO:0007669"/>
    <property type="project" value="UniProtKB-KW"/>
</dbReference>
<evidence type="ECO:0000313" key="5">
    <source>
        <dbReference type="Proteomes" id="UP000012984"/>
    </source>
</evidence>
<protein>
    <submittedName>
        <fullName evidence="4">DNA-binding protein HU (HB)</fullName>
    </submittedName>
</protein>
<dbReference type="RefSeq" id="WP_015587300.1">
    <property type="nucleotide sequence ID" value="NC_021083.1"/>
</dbReference>
<evidence type="ECO:0000256" key="1">
    <source>
        <dbReference type="ARBA" id="ARBA00023067"/>
    </source>
</evidence>
<dbReference type="PANTHER" id="PTHR33175:SF3">
    <property type="entry name" value="DNA-BINDING PROTEIN HU-BETA"/>
    <property type="match status" value="1"/>
</dbReference>
<dbReference type="eggNOG" id="COG0776">
    <property type="taxonomic scope" value="Bacteria"/>
</dbReference>
<dbReference type="Pfam" id="PF00216">
    <property type="entry name" value="Bac_DNA_binding"/>
    <property type="match status" value="1"/>
</dbReference>
<dbReference type="SMART" id="SM00411">
    <property type="entry name" value="BHL"/>
    <property type="match status" value="1"/>
</dbReference>
<keyword evidence="2 4" id="KW-0238">DNA-binding</keyword>
<organism evidence="4 5">
    <name type="scientific">Mycoplasma putrefaciens Mput9231</name>
    <dbReference type="NCBI Taxonomy" id="1292033"/>
    <lineage>
        <taxon>Bacteria</taxon>
        <taxon>Bacillati</taxon>
        <taxon>Mycoplasmatota</taxon>
        <taxon>Mollicutes</taxon>
        <taxon>Mycoplasmataceae</taxon>
        <taxon>Mycoplasma</taxon>
    </lineage>
</organism>
<dbReference type="AlphaFoldDB" id="M9WCW0"/>
<accession>M9WCW0</accession>
<keyword evidence="1" id="KW-0226">DNA condensation</keyword>
<dbReference type="Proteomes" id="UP000012984">
    <property type="component" value="Chromosome"/>
</dbReference>
<dbReference type="InterPro" id="IPR000119">
    <property type="entry name" value="Hist_DNA-bd"/>
</dbReference>
<comment type="similarity">
    <text evidence="3">Belongs to the bacterial histone-like protein family.</text>
</comment>
<dbReference type="EMBL" id="CP004357">
    <property type="protein sequence ID" value="AGJ90676.1"/>
    <property type="molecule type" value="Genomic_DNA"/>
</dbReference>
<dbReference type="GO" id="GO:0030527">
    <property type="term" value="F:structural constituent of chromatin"/>
    <property type="evidence" value="ECO:0007669"/>
    <property type="project" value="InterPro"/>
</dbReference>
<dbReference type="PRINTS" id="PR01727">
    <property type="entry name" value="DNABINDINGHU"/>
</dbReference>
<dbReference type="InterPro" id="IPR010992">
    <property type="entry name" value="IHF-like_DNA-bd_dom_sf"/>
</dbReference>
<name>M9WCW0_9MOLU</name>
<dbReference type="KEGG" id="mput:MPUT9231_2520"/>
<dbReference type="GO" id="GO:0003677">
    <property type="term" value="F:DNA binding"/>
    <property type="evidence" value="ECO:0007669"/>
    <property type="project" value="UniProtKB-KW"/>
</dbReference>
<proteinExistence type="inferred from homology"/>
<dbReference type="CDD" id="cd13831">
    <property type="entry name" value="HU"/>
    <property type="match status" value="1"/>
</dbReference>
<evidence type="ECO:0000256" key="2">
    <source>
        <dbReference type="ARBA" id="ARBA00023125"/>
    </source>
</evidence>
<dbReference type="PROSITE" id="PS00045">
    <property type="entry name" value="HISTONE_LIKE"/>
    <property type="match status" value="1"/>
</dbReference>
<dbReference type="PATRIC" id="fig|1292033.3.peg.244"/>